<dbReference type="GO" id="GO:0016811">
    <property type="term" value="F:hydrolase activity, acting on carbon-nitrogen (but not peptide) bonds, in linear amides"/>
    <property type="evidence" value="ECO:0007669"/>
    <property type="project" value="UniProtKB-ARBA"/>
</dbReference>
<name>V4PKG8_9CAUL</name>
<dbReference type="Gene3D" id="3.60.20.30">
    <property type="entry name" value="(Glycosyl)asparaginase"/>
    <property type="match status" value="1"/>
</dbReference>
<feature type="binding site" evidence="6">
    <location>
        <begin position="213"/>
        <end position="216"/>
    </location>
    <ligand>
        <name>substrate</name>
    </ligand>
</feature>
<evidence type="ECO:0000256" key="6">
    <source>
        <dbReference type="PIRSR" id="PIRSR600246-2"/>
    </source>
</evidence>
<feature type="binding site" evidence="6">
    <location>
        <begin position="191"/>
        <end position="194"/>
    </location>
    <ligand>
        <name>substrate</name>
    </ligand>
</feature>
<dbReference type="FunFam" id="3.60.20.30:FF:000001">
    <property type="entry name" value="Isoaspartyl peptidase/L-asparaginase"/>
    <property type="match status" value="1"/>
</dbReference>
<dbReference type="STRING" id="1121022.GCA_000376105_02502"/>
<dbReference type="PANTHER" id="PTHR10188">
    <property type="entry name" value="L-ASPARAGINASE"/>
    <property type="match status" value="1"/>
</dbReference>
<proteinExistence type="predicted"/>
<dbReference type="PATRIC" id="fig|1121022.4.peg.247"/>
<comment type="caution">
    <text evidence="8">The sequence shown here is derived from an EMBL/GenBank/DDBJ whole genome shotgun (WGS) entry which is preliminary data.</text>
</comment>
<reference evidence="8 9" key="1">
    <citation type="journal article" date="2014" name="Nature">
        <title>Sequential evolution of bacterial morphology by co-option of a developmental regulator.</title>
        <authorList>
            <person name="Jiang C."/>
            <person name="Brown P.J."/>
            <person name="Ducret A."/>
            <person name="Brun Y.V."/>
        </authorList>
    </citation>
    <scope>NUCLEOTIDE SEQUENCE [LARGE SCALE GENOMIC DNA]</scope>
    <source>
        <strain evidence="8 9">DSM 16100</strain>
    </source>
</reference>
<dbReference type="Proteomes" id="UP000017837">
    <property type="component" value="Unassembled WGS sequence"/>
</dbReference>
<accession>V4PKG8</accession>
<dbReference type="Pfam" id="PF01112">
    <property type="entry name" value="Asparaginase_2"/>
    <property type="match status" value="1"/>
</dbReference>
<dbReference type="eggNOG" id="COG1446">
    <property type="taxonomic scope" value="Bacteria"/>
</dbReference>
<dbReference type="GO" id="GO:0008233">
    <property type="term" value="F:peptidase activity"/>
    <property type="evidence" value="ECO:0007669"/>
    <property type="project" value="UniProtKB-KW"/>
</dbReference>
<dbReference type="SUPFAM" id="SSF56235">
    <property type="entry name" value="N-terminal nucleophile aminohydrolases (Ntn hydrolases)"/>
    <property type="match status" value="1"/>
</dbReference>
<sequence length="292" mass="30131">MIALALHGGAGAKAGRDYSTEIDNMREIAQFARDSLLNGAKAFDVVTEVVRQLEDSGLYVAGKGASPNAAGFYELDASLMNGADRACGAVTALQGFANPVLVARAVMEKTPHVMLAGDGASLFAHEQGFEPIADEAEYFTRAGRFESNHPPGTLDSSSLAHGTVGCVCLDSYGHLAAATSTAGVFGKLPGRVGDTPIIGAGTWADGQTAVSCTGQGEYFIRVNASAQLAFRHAGGQALGEAADAILQQIVDMGGEGGLIALNAKGEVIAPFRSQGMKRAWFSGDSEIVSEAF</sequence>
<keyword evidence="2" id="KW-0378">Hydrolase</keyword>
<dbReference type="PANTHER" id="PTHR10188:SF6">
    <property type="entry name" value="N(4)-(BETA-N-ACETYLGLUCOSAMINYL)-L-ASPARAGINASE"/>
    <property type="match status" value="1"/>
</dbReference>
<dbReference type="OrthoDB" id="9780217at2"/>
<evidence type="ECO:0000313" key="9">
    <source>
        <dbReference type="Proteomes" id="UP000017837"/>
    </source>
</evidence>
<organism evidence="8 9">
    <name type="scientific">Asticcacaulis benevestitus DSM 16100 = ATCC BAA-896</name>
    <dbReference type="NCBI Taxonomy" id="1121022"/>
    <lineage>
        <taxon>Bacteria</taxon>
        <taxon>Pseudomonadati</taxon>
        <taxon>Pseudomonadota</taxon>
        <taxon>Alphaproteobacteria</taxon>
        <taxon>Caulobacterales</taxon>
        <taxon>Caulobacteraceae</taxon>
        <taxon>Asticcacaulis</taxon>
    </lineage>
</organism>
<evidence type="ECO:0000256" key="5">
    <source>
        <dbReference type="PIRSR" id="PIRSR600246-1"/>
    </source>
</evidence>
<keyword evidence="9" id="KW-1185">Reference proteome</keyword>
<dbReference type="EMBL" id="AWGB01000003">
    <property type="protein sequence ID" value="ESQ94477.1"/>
    <property type="molecule type" value="Genomic_DNA"/>
</dbReference>
<feature type="site" description="Cleavage; by autolysis" evidence="7">
    <location>
        <begin position="162"/>
        <end position="163"/>
    </location>
</feature>
<evidence type="ECO:0000256" key="3">
    <source>
        <dbReference type="ARBA" id="ARBA00022813"/>
    </source>
</evidence>
<keyword evidence="3" id="KW-0068">Autocatalytic cleavage</keyword>
<keyword evidence="1" id="KW-0645">Protease</keyword>
<evidence type="ECO:0000313" key="8">
    <source>
        <dbReference type="EMBL" id="ESQ94477.1"/>
    </source>
</evidence>
<dbReference type="GO" id="GO:0006508">
    <property type="term" value="P:proteolysis"/>
    <property type="evidence" value="ECO:0007669"/>
    <property type="project" value="UniProtKB-KW"/>
</dbReference>
<evidence type="ECO:0000256" key="7">
    <source>
        <dbReference type="PIRSR" id="PIRSR600246-3"/>
    </source>
</evidence>
<dbReference type="InterPro" id="IPR029055">
    <property type="entry name" value="Ntn_hydrolases_N"/>
</dbReference>
<feature type="active site" description="Nucleophile" evidence="5">
    <location>
        <position position="163"/>
    </location>
</feature>
<dbReference type="RefSeq" id="WP_018082169.1">
    <property type="nucleotide sequence ID" value="NZ_AQWM01000011.1"/>
</dbReference>
<evidence type="ECO:0000256" key="1">
    <source>
        <dbReference type="ARBA" id="ARBA00022670"/>
    </source>
</evidence>
<evidence type="ECO:0000256" key="2">
    <source>
        <dbReference type="ARBA" id="ARBA00022801"/>
    </source>
</evidence>
<dbReference type="InterPro" id="IPR000246">
    <property type="entry name" value="Peptidase_T2"/>
</dbReference>
<protein>
    <recommendedName>
        <fullName evidence="4">Isoaspartyl peptidase</fullName>
    </recommendedName>
</protein>
<gene>
    <name evidence="8" type="ORF">ABENE_01255</name>
</gene>
<evidence type="ECO:0000256" key="4">
    <source>
        <dbReference type="ARBA" id="ARBA00069124"/>
    </source>
</evidence>
<dbReference type="CDD" id="cd04701">
    <property type="entry name" value="Asparaginase_2"/>
    <property type="match status" value="1"/>
</dbReference>
<dbReference type="AlphaFoldDB" id="V4PKG8"/>